<sequence>MLLMWEKVVLETSIQAIFTCGEVKRLKRVWKFKGWGLLVRDNRGLYGEKGRPRPVLGLVEIAEGMLGGDDGEMASVVRAMCMGKGELVVPSCSRVLEIERRHCGKEW</sequence>
<dbReference type="Proteomes" id="UP001604336">
    <property type="component" value="Unassembled WGS sequence"/>
</dbReference>
<reference evidence="2" key="1">
    <citation type="submission" date="2024-07" db="EMBL/GenBank/DDBJ databases">
        <title>Two chromosome-level genome assemblies of Korean endemic species Abeliophyllum distichum and Forsythia ovata (Oleaceae).</title>
        <authorList>
            <person name="Jang H."/>
        </authorList>
    </citation>
    <scope>NUCLEOTIDE SEQUENCE [LARGE SCALE GENOMIC DNA]</scope>
</reference>
<gene>
    <name evidence="1" type="ORF">Adt_48648</name>
</gene>
<accession>A0ABD1NQH7</accession>
<comment type="caution">
    <text evidence="1">The sequence shown here is derived from an EMBL/GenBank/DDBJ whole genome shotgun (WGS) entry which is preliminary data.</text>
</comment>
<name>A0ABD1NQH7_9LAMI</name>
<protein>
    <submittedName>
        <fullName evidence="1">Uncharacterized protein</fullName>
    </submittedName>
</protein>
<proteinExistence type="predicted"/>
<dbReference type="EMBL" id="JBFOLK010000546">
    <property type="protein sequence ID" value="KAL2453852.1"/>
    <property type="molecule type" value="Genomic_DNA"/>
</dbReference>
<dbReference type="AlphaFoldDB" id="A0ABD1NQH7"/>
<evidence type="ECO:0000313" key="1">
    <source>
        <dbReference type="EMBL" id="KAL2453852.1"/>
    </source>
</evidence>
<evidence type="ECO:0000313" key="2">
    <source>
        <dbReference type="Proteomes" id="UP001604336"/>
    </source>
</evidence>
<keyword evidence="2" id="KW-1185">Reference proteome</keyword>
<organism evidence="1 2">
    <name type="scientific">Abeliophyllum distichum</name>
    <dbReference type="NCBI Taxonomy" id="126358"/>
    <lineage>
        <taxon>Eukaryota</taxon>
        <taxon>Viridiplantae</taxon>
        <taxon>Streptophyta</taxon>
        <taxon>Embryophyta</taxon>
        <taxon>Tracheophyta</taxon>
        <taxon>Spermatophyta</taxon>
        <taxon>Magnoliopsida</taxon>
        <taxon>eudicotyledons</taxon>
        <taxon>Gunneridae</taxon>
        <taxon>Pentapetalae</taxon>
        <taxon>asterids</taxon>
        <taxon>lamiids</taxon>
        <taxon>Lamiales</taxon>
        <taxon>Oleaceae</taxon>
        <taxon>Forsythieae</taxon>
        <taxon>Abeliophyllum</taxon>
    </lineage>
</organism>